<evidence type="ECO:0000313" key="4">
    <source>
        <dbReference type="EMBL" id="CAE7339397.1"/>
    </source>
</evidence>
<sequence length="363" mass="41871">MPYRHKIYSDPSCAPVRGGRRFVLSWLRNRSCQHAFVAVVKKEALQPFILDHNAETAVEMASTAQADAYLYTTMIERVNTVITGLAFTLMFTVPMVPAYQVYRVMKKAAQLITGPDAILNEIYMTAHMRKVKRRKEAEMAALNKLADKDVDTDEKREMLASVGLIMPHLETTLQRFEEAGLGKYVLPDVQKRYMLRLGKLTAKINRERVLKRELEEAGLEAQRYREEAERAAAAHAVLFQQDASEEEIEEARRAAEAAEVSAMQAENRLTHVRSTRLTRMTEYKQATALIEEEQRQQTLRQTRRTMRQTLAVRPLSSMEEVDEAEEEEQVEEREEEEKMDDKDDDMEPDVRVEEKLEESEAKV</sequence>
<feature type="transmembrane region" description="Helical" evidence="3">
    <location>
        <begin position="81"/>
        <end position="102"/>
    </location>
</feature>
<feature type="region of interest" description="Disordered" evidence="2">
    <location>
        <begin position="310"/>
        <end position="363"/>
    </location>
</feature>
<gene>
    <name evidence="4" type="ORF">SNAT2548_LOCUS17759</name>
</gene>
<dbReference type="OrthoDB" id="10474126at2759"/>
<reference evidence="4" key="1">
    <citation type="submission" date="2021-02" db="EMBL/GenBank/DDBJ databases">
        <authorList>
            <person name="Dougan E. K."/>
            <person name="Rhodes N."/>
            <person name="Thang M."/>
            <person name="Chan C."/>
        </authorList>
    </citation>
    <scope>NUCLEOTIDE SEQUENCE</scope>
</reference>
<protein>
    <submittedName>
        <fullName evidence="4">Uncharacterized protein</fullName>
    </submittedName>
</protein>
<evidence type="ECO:0000313" key="5">
    <source>
        <dbReference type="Proteomes" id="UP000604046"/>
    </source>
</evidence>
<feature type="compositionally biased region" description="Basic and acidic residues" evidence="2">
    <location>
        <begin position="348"/>
        <end position="363"/>
    </location>
</feature>
<keyword evidence="3" id="KW-1133">Transmembrane helix</keyword>
<dbReference type="EMBL" id="CAJNDS010002123">
    <property type="protein sequence ID" value="CAE7339397.1"/>
    <property type="molecule type" value="Genomic_DNA"/>
</dbReference>
<accession>A0A812PM62</accession>
<proteinExistence type="predicted"/>
<keyword evidence="5" id="KW-1185">Reference proteome</keyword>
<name>A0A812PM62_9DINO</name>
<keyword evidence="3" id="KW-0812">Transmembrane</keyword>
<evidence type="ECO:0000256" key="1">
    <source>
        <dbReference type="SAM" id="Coils"/>
    </source>
</evidence>
<feature type="coiled-coil region" evidence="1">
    <location>
        <begin position="197"/>
        <end position="268"/>
    </location>
</feature>
<dbReference type="AlphaFoldDB" id="A0A812PM62"/>
<evidence type="ECO:0000256" key="3">
    <source>
        <dbReference type="SAM" id="Phobius"/>
    </source>
</evidence>
<keyword evidence="3" id="KW-0472">Membrane</keyword>
<organism evidence="4 5">
    <name type="scientific">Symbiodinium natans</name>
    <dbReference type="NCBI Taxonomy" id="878477"/>
    <lineage>
        <taxon>Eukaryota</taxon>
        <taxon>Sar</taxon>
        <taxon>Alveolata</taxon>
        <taxon>Dinophyceae</taxon>
        <taxon>Suessiales</taxon>
        <taxon>Symbiodiniaceae</taxon>
        <taxon>Symbiodinium</taxon>
    </lineage>
</organism>
<comment type="caution">
    <text evidence="4">The sequence shown here is derived from an EMBL/GenBank/DDBJ whole genome shotgun (WGS) entry which is preliminary data.</text>
</comment>
<evidence type="ECO:0000256" key="2">
    <source>
        <dbReference type="SAM" id="MobiDB-lite"/>
    </source>
</evidence>
<keyword evidence="1" id="KW-0175">Coiled coil</keyword>
<feature type="compositionally biased region" description="Acidic residues" evidence="2">
    <location>
        <begin position="319"/>
        <end position="347"/>
    </location>
</feature>
<dbReference type="Proteomes" id="UP000604046">
    <property type="component" value="Unassembled WGS sequence"/>
</dbReference>